<evidence type="ECO:0000313" key="2">
    <source>
        <dbReference type="Proteomes" id="UP000296049"/>
    </source>
</evidence>
<dbReference type="EMBL" id="KB742659">
    <property type="protein sequence ID" value="EOB05832.1"/>
    <property type="molecule type" value="Genomic_DNA"/>
</dbReference>
<keyword evidence="2" id="KW-1185">Reference proteome</keyword>
<name>R0K7S4_ANAPL</name>
<dbReference type="Proteomes" id="UP000296049">
    <property type="component" value="Unassembled WGS sequence"/>
</dbReference>
<sequence length="576" mass="62832">MSGSEAGNDCSCVRETISVSDRIEDLVQFRGLLTVPVNAKHGQMLALRRKREQKWIDTNRPAAKRSADTLLTSSAIWGVLMPASFPRHFALVSASPRPSDSSRCISGQICPQRHFVIHLPQRADGAALAPGEAGCIIDYLLQQTLAPRLFFMSADETQRALLSTAIVTACLKGRIGKGNQSLGRLSFLLLLLLVLGGSCVTAELCLRSRMGNRVADGQCVSEERKQHAPIHRVILSVPIVRKPSVEVMTTREAPSVHGESLQEEKFQALCATIVGLGDEDHILNVSSKEGRGLVLLLVRGEISQGRICGDPALMAAGRSRQDKGSAMGLFLPPLGHSSLWWALCRSHQLRLMSGTSGTEISSGRHAGAVWGMAFTTGQPVHQMRVSMQTEDWFLKSPWKGIATIVPEPGIKASSENCGLGCSTGAERNAVHNGMLWGLSFYPLLAIPTNTVAKMKLLLLKCRKCQQAGVSACCLNRFFEENMFRNWQDISQDHLAVNPWGRTGVKKDSFGHASCPGGPWRRVSKGPSNSAICSQSKLLNSEYVICQSRGLFPCLRGQCERPRWYGKKSSRAQEALP</sequence>
<proteinExistence type="predicted"/>
<gene>
    <name evidence="1" type="ORF">Anapl_01145</name>
</gene>
<evidence type="ECO:0000313" key="1">
    <source>
        <dbReference type="EMBL" id="EOB05832.1"/>
    </source>
</evidence>
<reference evidence="2" key="1">
    <citation type="journal article" date="2013" name="Nat. Genet.">
        <title>The duck genome and transcriptome provide insight into an avian influenza virus reservoir species.</title>
        <authorList>
            <person name="Huang Y."/>
            <person name="Li Y."/>
            <person name="Burt D.W."/>
            <person name="Chen H."/>
            <person name="Zhang Y."/>
            <person name="Qian W."/>
            <person name="Kim H."/>
            <person name="Gan S."/>
            <person name="Zhao Y."/>
            <person name="Li J."/>
            <person name="Yi K."/>
            <person name="Feng H."/>
            <person name="Zhu P."/>
            <person name="Li B."/>
            <person name="Liu Q."/>
            <person name="Fairley S."/>
            <person name="Magor K.E."/>
            <person name="Du Z."/>
            <person name="Hu X."/>
            <person name="Goodman L."/>
            <person name="Tafer H."/>
            <person name="Vignal A."/>
            <person name="Lee T."/>
            <person name="Kim K.W."/>
            <person name="Sheng Z."/>
            <person name="An Y."/>
            <person name="Searle S."/>
            <person name="Herrero J."/>
            <person name="Groenen M.A."/>
            <person name="Crooijmans R.P."/>
            <person name="Faraut T."/>
            <person name="Cai Q."/>
            <person name="Webster R.G."/>
            <person name="Aldridge J.R."/>
            <person name="Warren W.C."/>
            <person name="Bartschat S."/>
            <person name="Kehr S."/>
            <person name="Marz M."/>
            <person name="Stadler P.F."/>
            <person name="Smith J."/>
            <person name="Kraus R.H."/>
            <person name="Zhao Y."/>
            <person name="Ren L."/>
            <person name="Fei J."/>
            <person name="Morisson M."/>
            <person name="Kaiser P."/>
            <person name="Griffin D.K."/>
            <person name="Rao M."/>
            <person name="Pitel F."/>
            <person name="Wang J."/>
            <person name="Li N."/>
        </authorList>
    </citation>
    <scope>NUCLEOTIDE SEQUENCE [LARGE SCALE GENOMIC DNA]</scope>
</reference>
<accession>R0K7S4</accession>
<protein>
    <submittedName>
        <fullName evidence="1">Uncharacterized protein</fullName>
    </submittedName>
</protein>
<organism evidence="1 2">
    <name type="scientific">Anas platyrhynchos</name>
    <name type="common">Mallard</name>
    <name type="synonym">Anas boschas</name>
    <dbReference type="NCBI Taxonomy" id="8839"/>
    <lineage>
        <taxon>Eukaryota</taxon>
        <taxon>Metazoa</taxon>
        <taxon>Chordata</taxon>
        <taxon>Craniata</taxon>
        <taxon>Vertebrata</taxon>
        <taxon>Euteleostomi</taxon>
        <taxon>Archelosauria</taxon>
        <taxon>Archosauria</taxon>
        <taxon>Dinosauria</taxon>
        <taxon>Saurischia</taxon>
        <taxon>Theropoda</taxon>
        <taxon>Coelurosauria</taxon>
        <taxon>Aves</taxon>
        <taxon>Neognathae</taxon>
        <taxon>Galloanserae</taxon>
        <taxon>Anseriformes</taxon>
        <taxon>Anatidae</taxon>
        <taxon>Anatinae</taxon>
        <taxon>Anas</taxon>
    </lineage>
</organism>
<dbReference type="AlphaFoldDB" id="R0K7S4"/>